<name>A0A8B7Z6U5_ACAPL</name>
<organism evidence="3 4">
    <name type="scientific">Acanthaster planci</name>
    <name type="common">Crown-of-thorns starfish</name>
    <dbReference type="NCBI Taxonomy" id="133434"/>
    <lineage>
        <taxon>Eukaryota</taxon>
        <taxon>Metazoa</taxon>
        <taxon>Echinodermata</taxon>
        <taxon>Eleutherozoa</taxon>
        <taxon>Asterozoa</taxon>
        <taxon>Asteroidea</taxon>
        <taxon>Valvatacea</taxon>
        <taxon>Valvatida</taxon>
        <taxon>Acanthasteridae</taxon>
        <taxon>Acanthaster</taxon>
    </lineage>
</organism>
<dbReference type="PANTHER" id="PTHR36981">
    <property type="entry name" value="ZGC:195170"/>
    <property type="match status" value="1"/>
</dbReference>
<evidence type="ECO:0000259" key="2">
    <source>
        <dbReference type="Pfam" id="PF20478"/>
    </source>
</evidence>
<proteinExistence type="predicted"/>
<dbReference type="InterPro" id="IPR046815">
    <property type="entry name" value="P2RX7_C"/>
</dbReference>
<evidence type="ECO:0000313" key="4">
    <source>
        <dbReference type="RefSeq" id="XP_022101364.1"/>
    </source>
</evidence>
<reference evidence="4" key="1">
    <citation type="submission" date="2025-08" db="UniProtKB">
        <authorList>
            <consortium name="RefSeq"/>
        </authorList>
    </citation>
    <scope>IDENTIFICATION</scope>
</reference>
<dbReference type="RefSeq" id="XP_022101364.1">
    <property type="nucleotide sequence ID" value="XM_022245672.1"/>
</dbReference>
<feature type="region of interest" description="Disordered" evidence="1">
    <location>
        <begin position="1"/>
        <end position="66"/>
    </location>
</feature>
<evidence type="ECO:0000313" key="3">
    <source>
        <dbReference type="Proteomes" id="UP000694845"/>
    </source>
</evidence>
<keyword evidence="3" id="KW-1185">Reference proteome</keyword>
<dbReference type="KEGG" id="aplc:110984999"/>
<dbReference type="OMA" id="RESKCCK"/>
<sequence>MANFSSSYSTAGDGELSATDSSDESGEISGESDYERQELGVRPYMYEPERGDDGGGSVSDSDTDDEEHVARLGNNNWCECEQCTPMPSVRESKCCKEIDAVLRMTESFVLDLDCITEHPGFRTVCLDRWVLDTAYYQYRQQYGGQAHQGSENQKYRHTAYRQLARWCWGYLGREVRVVLPACAVNKIRSMFPTNDEEYTGFVDA</sequence>
<dbReference type="PANTHER" id="PTHR36981:SF1">
    <property type="entry name" value="P2X PURINORECEPTOR 7 INTRACELLULAR DOMAIN-CONTAINING PROTEIN"/>
    <property type="match status" value="1"/>
</dbReference>
<protein>
    <submittedName>
        <fullName evidence="4">P2X purinoceptor 7-like</fullName>
    </submittedName>
</protein>
<feature type="compositionally biased region" description="Polar residues" evidence="1">
    <location>
        <begin position="1"/>
        <end position="10"/>
    </location>
</feature>
<dbReference type="GeneID" id="110984999"/>
<dbReference type="Proteomes" id="UP000694845">
    <property type="component" value="Unplaced"/>
</dbReference>
<gene>
    <name evidence="4" type="primary">LOC110984999</name>
</gene>
<dbReference type="AlphaFoldDB" id="A0A8B7Z6U5"/>
<dbReference type="OrthoDB" id="5955457at2759"/>
<feature type="domain" description="P2X purinoreceptor 7 intracellular" evidence="2">
    <location>
        <begin position="68"/>
        <end position="201"/>
    </location>
</feature>
<accession>A0A8B7Z6U5</accession>
<feature type="compositionally biased region" description="Acidic residues" evidence="1">
    <location>
        <begin position="21"/>
        <end position="32"/>
    </location>
</feature>
<evidence type="ECO:0000256" key="1">
    <source>
        <dbReference type="SAM" id="MobiDB-lite"/>
    </source>
</evidence>
<dbReference type="Pfam" id="PF20478">
    <property type="entry name" value="P2RX7_C"/>
    <property type="match status" value="1"/>
</dbReference>